<feature type="compositionally biased region" description="Low complexity" evidence="2">
    <location>
        <begin position="92"/>
        <end position="105"/>
    </location>
</feature>
<feature type="domain" description="YSIRK Gram-positive signal peptide" evidence="3">
    <location>
        <begin position="17"/>
        <end position="42"/>
    </location>
</feature>
<reference evidence="4" key="1">
    <citation type="submission" date="2022-01" db="EMBL/GenBank/DDBJ databases">
        <title>VMRC isolate genome collection.</title>
        <authorList>
            <person name="France M."/>
            <person name="Rutt L."/>
            <person name="Humphrys M."/>
            <person name="Ravel J."/>
        </authorList>
    </citation>
    <scope>NUCLEOTIDE SEQUENCE</scope>
    <source>
        <strain evidence="4">C0127B5</strain>
    </source>
</reference>
<accession>A0AAP3M3V2</accession>
<comment type="caution">
    <text evidence="4">The sequence shown here is derived from an EMBL/GenBank/DDBJ whole genome shotgun (WGS) entry which is preliminary data.</text>
</comment>
<name>A0AAP3M3V2_9LACO</name>
<organism evidence="4 5">
    <name type="scientific">Lactobacillus mulieris</name>
    <dbReference type="NCBI Taxonomy" id="2508708"/>
    <lineage>
        <taxon>Bacteria</taxon>
        <taxon>Bacillati</taxon>
        <taxon>Bacillota</taxon>
        <taxon>Bacilli</taxon>
        <taxon>Lactobacillales</taxon>
        <taxon>Lactobacillaceae</taxon>
        <taxon>Lactobacillus</taxon>
    </lineage>
</organism>
<feature type="compositionally biased region" description="Polar residues" evidence="2">
    <location>
        <begin position="106"/>
        <end position="122"/>
    </location>
</feature>
<proteinExistence type="predicted"/>
<sequence length="206" mass="22388">MGVSKNNFKHKMEESANRVQHFGFRKFSVGLTSVLLSTSLYFGVSNSVAKADTVTDKNNTQVATVNKQQQDNDVEQKSTLTSANLNTSQEKTTAATTTATDASSTGKNESANITNRTEQTSSNKEKKATQTAASTTTQVLNKDTNAATATQTRYRRDLLEASAVENTAAENEIQVTSNDQRGDVTPAIRLMVKPLIRLNSTLLFVM</sequence>
<feature type="compositionally biased region" description="Polar residues" evidence="2">
    <location>
        <begin position="139"/>
        <end position="152"/>
    </location>
</feature>
<dbReference type="NCBIfam" id="TIGR01168">
    <property type="entry name" value="YSIRK_signal"/>
    <property type="match status" value="1"/>
</dbReference>
<dbReference type="Proteomes" id="UP001213015">
    <property type="component" value="Unassembled WGS sequence"/>
</dbReference>
<feature type="region of interest" description="Disordered" evidence="2">
    <location>
        <begin position="64"/>
        <end position="153"/>
    </location>
</feature>
<dbReference type="InterPro" id="IPR005877">
    <property type="entry name" value="YSIRK_signal_dom"/>
</dbReference>
<evidence type="ECO:0000259" key="3">
    <source>
        <dbReference type="Pfam" id="PF04650"/>
    </source>
</evidence>
<dbReference type="RefSeq" id="WP_234975234.1">
    <property type="nucleotide sequence ID" value="NZ_JAKEYK010000033.1"/>
</dbReference>
<keyword evidence="1" id="KW-0732">Signal</keyword>
<evidence type="ECO:0000313" key="4">
    <source>
        <dbReference type="EMBL" id="MCZ3844866.1"/>
    </source>
</evidence>
<evidence type="ECO:0000256" key="1">
    <source>
        <dbReference type="ARBA" id="ARBA00022729"/>
    </source>
</evidence>
<gene>
    <name evidence="4" type="ORF">L2422_04940</name>
</gene>
<evidence type="ECO:0000256" key="2">
    <source>
        <dbReference type="SAM" id="MobiDB-lite"/>
    </source>
</evidence>
<dbReference type="AlphaFoldDB" id="A0AAP3M3V2"/>
<dbReference type="EMBL" id="JAKHLF010000006">
    <property type="protein sequence ID" value="MCZ3844866.1"/>
    <property type="molecule type" value="Genomic_DNA"/>
</dbReference>
<protein>
    <submittedName>
        <fullName evidence="4">MSCRAMM family adhesin SdrC</fullName>
    </submittedName>
</protein>
<feature type="compositionally biased region" description="Polar residues" evidence="2">
    <location>
        <begin position="64"/>
        <end position="91"/>
    </location>
</feature>
<evidence type="ECO:0000313" key="5">
    <source>
        <dbReference type="Proteomes" id="UP001213015"/>
    </source>
</evidence>
<feature type="compositionally biased region" description="Low complexity" evidence="2">
    <location>
        <begin position="129"/>
        <end position="138"/>
    </location>
</feature>
<dbReference type="Pfam" id="PF04650">
    <property type="entry name" value="YSIRK_signal"/>
    <property type="match status" value="1"/>
</dbReference>